<evidence type="ECO:0000256" key="2">
    <source>
        <dbReference type="ARBA" id="ARBA00022737"/>
    </source>
</evidence>
<dbReference type="Pfam" id="PF01535">
    <property type="entry name" value="PPR"/>
    <property type="match status" value="1"/>
</dbReference>
<feature type="repeat" description="PPR" evidence="3">
    <location>
        <begin position="388"/>
        <end position="422"/>
    </location>
</feature>
<evidence type="ECO:0000256" key="3">
    <source>
        <dbReference type="PROSITE-ProRule" id="PRU00708"/>
    </source>
</evidence>
<gene>
    <name evidence="5" type="ORF">FPE_LOCUS9754</name>
</gene>
<comment type="similarity">
    <text evidence="1">Belongs to the PPR family. P subfamily.</text>
</comment>
<organism evidence="5 6">
    <name type="scientific">Fraxinus pennsylvanica</name>
    <dbReference type="NCBI Taxonomy" id="56036"/>
    <lineage>
        <taxon>Eukaryota</taxon>
        <taxon>Viridiplantae</taxon>
        <taxon>Streptophyta</taxon>
        <taxon>Embryophyta</taxon>
        <taxon>Tracheophyta</taxon>
        <taxon>Spermatophyta</taxon>
        <taxon>Magnoliopsida</taxon>
        <taxon>eudicotyledons</taxon>
        <taxon>Gunneridae</taxon>
        <taxon>Pentapetalae</taxon>
        <taxon>asterids</taxon>
        <taxon>lamiids</taxon>
        <taxon>Lamiales</taxon>
        <taxon>Oleaceae</taxon>
        <taxon>Oleeae</taxon>
        <taxon>Fraxinus</taxon>
    </lineage>
</organism>
<dbReference type="InterPro" id="IPR050872">
    <property type="entry name" value="PPR_P_subfamily"/>
</dbReference>
<evidence type="ECO:0000256" key="4">
    <source>
        <dbReference type="SAM" id="MobiDB-lite"/>
    </source>
</evidence>
<feature type="repeat" description="PPR" evidence="3">
    <location>
        <begin position="175"/>
        <end position="209"/>
    </location>
</feature>
<proteinExistence type="inferred from homology"/>
<dbReference type="Pfam" id="PF12854">
    <property type="entry name" value="PPR_1"/>
    <property type="match status" value="1"/>
</dbReference>
<dbReference type="Pfam" id="PF13041">
    <property type="entry name" value="PPR_2"/>
    <property type="match status" value="2"/>
</dbReference>
<evidence type="ECO:0000313" key="6">
    <source>
        <dbReference type="Proteomes" id="UP000834106"/>
    </source>
</evidence>
<feature type="repeat" description="PPR" evidence="3">
    <location>
        <begin position="281"/>
        <end position="315"/>
    </location>
</feature>
<keyword evidence="2" id="KW-0677">Repeat</keyword>
<accession>A0AAD2DQB6</accession>
<dbReference type="PANTHER" id="PTHR46128:SF211">
    <property type="entry name" value="PENTACOTRIPEPTIDE-REPEAT REGION OF PRORP DOMAIN-CONTAINING PROTEIN"/>
    <property type="match status" value="1"/>
</dbReference>
<dbReference type="Pfam" id="PF13812">
    <property type="entry name" value="PPR_3"/>
    <property type="match status" value="1"/>
</dbReference>
<evidence type="ECO:0008006" key="7">
    <source>
        <dbReference type="Google" id="ProtNLM"/>
    </source>
</evidence>
<dbReference type="EMBL" id="OU503040">
    <property type="protein sequence ID" value="CAI9762324.1"/>
    <property type="molecule type" value="Genomic_DNA"/>
</dbReference>
<evidence type="ECO:0000313" key="5">
    <source>
        <dbReference type="EMBL" id="CAI9762324.1"/>
    </source>
</evidence>
<evidence type="ECO:0000256" key="1">
    <source>
        <dbReference type="ARBA" id="ARBA00007626"/>
    </source>
</evidence>
<dbReference type="PANTHER" id="PTHR46128">
    <property type="entry name" value="MITOCHONDRIAL GROUP I INTRON SPLICING FACTOR CCM1"/>
    <property type="match status" value="1"/>
</dbReference>
<dbReference type="AlphaFoldDB" id="A0AAD2DQB6"/>
<name>A0AAD2DQB6_9LAMI</name>
<dbReference type="InterPro" id="IPR002885">
    <property type="entry name" value="PPR_rpt"/>
</dbReference>
<reference evidence="5" key="1">
    <citation type="submission" date="2023-05" db="EMBL/GenBank/DDBJ databases">
        <authorList>
            <person name="Huff M."/>
        </authorList>
    </citation>
    <scope>NUCLEOTIDE SEQUENCE</scope>
</reference>
<feature type="region of interest" description="Disordered" evidence="4">
    <location>
        <begin position="53"/>
        <end position="76"/>
    </location>
</feature>
<dbReference type="Gene3D" id="1.25.40.10">
    <property type="entry name" value="Tetratricopeptide repeat domain"/>
    <property type="match status" value="5"/>
</dbReference>
<keyword evidence="6" id="KW-1185">Reference proteome</keyword>
<protein>
    <recommendedName>
        <fullName evidence="7">Pentatricopeptide repeat-containing protein</fullName>
    </recommendedName>
</protein>
<feature type="repeat" description="PPR" evidence="3">
    <location>
        <begin position="246"/>
        <end position="280"/>
    </location>
</feature>
<dbReference type="PROSITE" id="PS51375">
    <property type="entry name" value="PPR"/>
    <property type="match status" value="6"/>
</dbReference>
<dbReference type="Proteomes" id="UP000834106">
    <property type="component" value="Chromosome 5"/>
</dbReference>
<dbReference type="InterPro" id="IPR011990">
    <property type="entry name" value="TPR-like_helical_dom_sf"/>
</dbReference>
<dbReference type="NCBIfam" id="TIGR00756">
    <property type="entry name" value="PPR"/>
    <property type="match status" value="6"/>
</dbReference>
<feature type="repeat" description="PPR" evidence="3">
    <location>
        <begin position="423"/>
        <end position="457"/>
    </location>
</feature>
<sequence>MHTNPFHGYLSVFTTQSFTTLKNPLSKFICLFSTSLLPSNLAYLFSEQSTATASAEEPNNVENDIHLQNDKPDKSNKARTMARLINTKPWSAQLESSLSTHTPLSETSVLQTLRLIKAPANAIHFFNWTQNTGFTHSEHSYFLMLEIFGRARNFNSARKFLLSIPAKSNNAIPLTDKFFYSLIRSYGNARLFRESIKVFKTMKSMGISPSTTTFNYLFLILLKRGWPGKVFELYDEMLKTYGAKPNLYTFNILIRGFFMNSRMDDAFRFFKEMELFNCKPNLISYTTIVEGLCRAGKVKIAHDVVKDMHLKGENLKPNVITYTILVRGYCFLALKLCYNLVLREMVDCGIKPNDITYNIIIHGLCEAQMFDKIKYFSDRGERGGFVHDTCTFNMVMNSHCKVGDVSKAFKVFEKMKELKVQQDSVSYSVLIRGLCEKLDFGMAEELLDELLVKEILLCDDGVTTVVAAYNPILEYLCRNGKTKKAELVFRQLMRRGKPNPMAYKTLILGHCKEGTCVAGHMLLVFMLRRDFFPLS</sequence>
<feature type="compositionally biased region" description="Basic and acidic residues" evidence="4">
    <location>
        <begin position="63"/>
        <end position="76"/>
    </location>
</feature>
<feature type="repeat" description="PPR" evidence="3">
    <location>
        <begin position="465"/>
        <end position="499"/>
    </location>
</feature>